<name>A0ABS2AEW1_9ACTN</name>
<comment type="caution">
    <text evidence="3">The sequence shown here is derived from an EMBL/GenBank/DDBJ whole genome shotgun (WGS) entry which is preliminary data.</text>
</comment>
<evidence type="ECO:0000256" key="1">
    <source>
        <dbReference type="SAM" id="MobiDB-lite"/>
    </source>
</evidence>
<accession>A0ABS2AEW1</accession>
<feature type="transmembrane region" description="Helical" evidence="2">
    <location>
        <begin position="7"/>
        <end position="29"/>
    </location>
</feature>
<sequence length="299" mass="32152">MSRPITLQITTIIVGVVAIVAGAAVAVLVPEIRCHIGLSPCPEPVPTTTTRTFVDVAPADDEPFLVPGPEVPATGEPIRIWLDDPAIVNPGKPVPVMLRGSGFQPEGLADIDWRTPDGGTYLGTATYVGADGKFATGLYWWPLQDMGVAGSNGAWSVQVTDRTSRRTKKTSLRVTSGPETPGPDQWPSRMTWLPPLTGTPAVAVDIRGDVCRDDGARVELTASGFPPDANINIHQLRADGQRIGFQNWQTDGYGRTEHVVEYFRSNGCNQATTFPYRVVVNVDGWYAEVAVPLRATPPA</sequence>
<evidence type="ECO:0000256" key="2">
    <source>
        <dbReference type="SAM" id="Phobius"/>
    </source>
</evidence>
<dbReference type="RefSeq" id="WP_203378376.1">
    <property type="nucleotide sequence ID" value="NZ_JAENHP010000007.1"/>
</dbReference>
<evidence type="ECO:0000313" key="4">
    <source>
        <dbReference type="Proteomes" id="UP000632138"/>
    </source>
</evidence>
<dbReference type="Proteomes" id="UP000632138">
    <property type="component" value="Unassembled WGS sequence"/>
</dbReference>
<evidence type="ECO:0000313" key="3">
    <source>
        <dbReference type="EMBL" id="MBM2618362.1"/>
    </source>
</evidence>
<keyword evidence="2" id="KW-0812">Transmembrane</keyword>
<keyword evidence="2" id="KW-1133">Transmembrane helix</keyword>
<organism evidence="3 4">
    <name type="scientific">Paractinoplanes ovalisporus</name>
    <dbReference type="NCBI Taxonomy" id="2810368"/>
    <lineage>
        <taxon>Bacteria</taxon>
        <taxon>Bacillati</taxon>
        <taxon>Actinomycetota</taxon>
        <taxon>Actinomycetes</taxon>
        <taxon>Micromonosporales</taxon>
        <taxon>Micromonosporaceae</taxon>
        <taxon>Paractinoplanes</taxon>
    </lineage>
</organism>
<dbReference type="EMBL" id="JAENHP010000007">
    <property type="protein sequence ID" value="MBM2618362.1"/>
    <property type="molecule type" value="Genomic_DNA"/>
</dbReference>
<keyword evidence="2" id="KW-0472">Membrane</keyword>
<protein>
    <submittedName>
        <fullName evidence="3">Uncharacterized protein</fullName>
    </submittedName>
</protein>
<gene>
    <name evidence="3" type="ORF">JIG36_22635</name>
</gene>
<feature type="region of interest" description="Disordered" evidence="1">
    <location>
        <begin position="161"/>
        <end position="186"/>
    </location>
</feature>
<keyword evidence="4" id="KW-1185">Reference proteome</keyword>
<reference evidence="3 4" key="1">
    <citation type="submission" date="2021-01" db="EMBL/GenBank/DDBJ databases">
        <title>Actinoplanes sp. nov. LDG1-06 isolated from lichen.</title>
        <authorList>
            <person name="Saeng-In P."/>
            <person name="Phongsopitanun W."/>
            <person name="Kanchanasin P."/>
            <person name="Yuki M."/>
            <person name="Kudo T."/>
            <person name="Ohkuma M."/>
            <person name="Tanasupawat S."/>
        </authorList>
    </citation>
    <scope>NUCLEOTIDE SEQUENCE [LARGE SCALE GENOMIC DNA]</scope>
    <source>
        <strain evidence="3 4">LDG1-06</strain>
    </source>
</reference>
<proteinExistence type="predicted"/>